<evidence type="ECO:0000259" key="1">
    <source>
        <dbReference type="PROSITE" id="PS50181"/>
    </source>
</evidence>
<accession>A0A0P9IRE1</accession>
<dbReference type="Proteomes" id="UP000053890">
    <property type="component" value="Unassembled WGS sequence"/>
</dbReference>
<feature type="domain" description="F-box" evidence="1">
    <location>
        <begin position="13"/>
        <end position="63"/>
    </location>
</feature>
<dbReference type="EMBL" id="KQ474089">
    <property type="protein sequence ID" value="KPV71976.1"/>
    <property type="molecule type" value="Genomic_DNA"/>
</dbReference>
<dbReference type="SUPFAM" id="SSF81383">
    <property type="entry name" value="F-box domain"/>
    <property type="match status" value="1"/>
</dbReference>
<name>A0A0P9IRE1_RHOGW</name>
<dbReference type="InterPro" id="IPR001810">
    <property type="entry name" value="F-box_dom"/>
</dbReference>
<evidence type="ECO:0000313" key="3">
    <source>
        <dbReference type="Proteomes" id="UP000053890"/>
    </source>
</evidence>
<dbReference type="SMART" id="SM00256">
    <property type="entry name" value="FBOX"/>
    <property type="match status" value="1"/>
</dbReference>
<dbReference type="Gene3D" id="1.20.1280.50">
    <property type="match status" value="1"/>
</dbReference>
<dbReference type="OMA" id="HELAEYW"/>
<dbReference type="OrthoDB" id="2528519at2759"/>
<gene>
    <name evidence="2" type="ORF">RHOBADRAFT_56119</name>
</gene>
<dbReference type="GeneID" id="28978644"/>
<dbReference type="RefSeq" id="XP_018268025.1">
    <property type="nucleotide sequence ID" value="XM_018418196.1"/>
</dbReference>
<dbReference type="PROSITE" id="PS50181">
    <property type="entry name" value="FBOX"/>
    <property type="match status" value="1"/>
</dbReference>
<proteinExistence type="predicted"/>
<sequence>MSTAPTSSPLVKPSRISQLPAELLLMILGQLDYFDLKRVRRVCKAFDTLVKDPKFDRVLFRQGVKPLKPGQKVALHPILDLVDCMWVTATTATLMDLANLNVYEVPACDEFATAPACAALVLNMFDTWYGRGEQLVTSDVGLTVRDILHELAEYWETGPGAHSLVMEQGGHAFAGWRHPIVLKDGTVCLQACPFDH</sequence>
<dbReference type="AlphaFoldDB" id="A0A0P9IRE1"/>
<keyword evidence="3" id="KW-1185">Reference proteome</keyword>
<reference evidence="2 3" key="1">
    <citation type="journal article" date="2015" name="Front. Microbiol.">
        <title>Genome sequence of the plant growth promoting endophytic yeast Rhodotorula graminis WP1.</title>
        <authorList>
            <person name="Firrincieli A."/>
            <person name="Otillar R."/>
            <person name="Salamov A."/>
            <person name="Schmutz J."/>
            <person name="Khan Z."/>
            <person name="Redman R.S."/>
            <person name="Fleck N.D."/>
            <person name="Lindquist E."/>
            <person name="Grigoriev I.V."/>
            <person name="Doty S.L."/>
        </authorList>
    </citation>
    <scope>NUCLEOTIDE SEQUENCE [LARGE SCALE GENOMIC DNA]</scope>
    <source>
        <strain evidence="2 3">WP1</strain>
    </source>
</reference>
<dbReference type="Pfam" id="PF12937">
    <property type="entry name" value="F-box-like"/>
    <property type="match status" value="1"/>
</dbReference>
<dbReference type="InterPro" id="IPR036047">
    <property type="entry name" value="F-box-like_dom_sf"/>
</dbReference>
<protein>
    <recommendedName>
        <fullName evidence="1">F-box domain-containing protein</fullName>
    </recommendedName>
</protein>
<organism evidence="2 3">
    <name type="scientific">Rhodotorula graminis (strain WP1)</name>
    <dbReference type="NCBI Taxonomy" id="578459"/>
    <lineage>
        <taxon>Eukaryota</taxon>
        <taxon>Fungi</taxon>
        <taxon>Dikarya</taxon>
        <taxon>Basidiomycota</taxon>
        <taxon>Pucciniomycotina</taxon>
        <taxon>Microbotryomycetes</taxon>
        <taxon>Sporidiobolales</taxon>
        <taxon>Sporidiobolaceae</taxon>
        <taxon>Rhodotorula</taxon>
    </lineage>
</organism>
<evidence type="ECO:0000313" key="2">
    <source>
        <dbReference type="EMBL" id="KPV71976.1"/>
    </source>
</evidence>